<evidence type="ECO:0000256" key="1">
    <source>
        <dbReference type="ARBA" id="ARBA00004613"/>
    </source>
</evidence>
<keyword evidence="9" id="KW-1185">Reference proteome</keyword>
<name>A0ABS5DVJ4_9BURK</name>
<dbReference type="Gene3D" id="2.130.10.130">
    <property type="entry name" value="Integrin alpha, N-terminal"/>
    <property type="match status" value="1"/>
</dbReference>
<feature type="domain" description="Insecticide toxin TcdB middle/N-terminal" evidence="7">
    <location>
        <begin position="843"/>
        <end position="1001"/>
    </location>
</feature>
<evidence type="ECO:0000256" key="4">
    <source>
        <dbReference type="ARBA" id="ARBA00023026"/>
    </source>
</evidence>
<accession>A0ABS5DVJ4</accession>
<dbReference type="Pfam" id="PF12256">
    <property type="entry name" value="TcdB_toxin_midN"/>
    <property type="match status" value="1"/>
</dbReference>
<keyword evidence="3 6" id="KW-0732">Signal</keyword>
<dbReference type="Gene3D" id="2.40.128.340">
    <property type="match status" value="1"/>
</dbReference>
<sequence>MQTHRSSPHLVSQALSLATTWSFFALISCLANPASAQLAVSESGTVTYSHSLAVAPGRGGMAPQLSLQYSGGGGNGPVGAGWSLQGYSAITRCPQNRAIDGLPRNVMNNSGDRLCMDGQPLIRVDSAGVPYVSPAIPTDDAKGMASGYLEFRTERDSFSRIRSFGLADPADASKGPAYFKVWTKAGQVYYFGTHPAMAANSNGRIANTEGIPVAWALSRVEDTASNYMDFFYERREAAWGSGSTSSYPKPGMEWNLVEIQYGANVNTASPHHAKVVLAYSDRASPASPPVDTPPPCQGYNCIPYKTLPKVYGATPRVAALGVGTIQSTQLPPPPQDAQESYHLEAKMVSLRRLASITAYAAITAPGKLGPDGKAVRTTKVLYEIAPVSGRSRVSKLTECAGDVSSTACLPGPSFTYSAPESGNESITLNSKFNLSKMELMPKPGVRNLGILLGDFNGDGRTDILRWHNTPALNQLWLSKGDGSFTQIPNGTSPGQFNLPHQLFRDDGCFTSFVSDFDGDGLVDIVRTATSKNKIGLACPTATQAYAHYFKNDGKGQFTPVRLTLDAASGGGDLPVDQLTVNAIDGIGDAGVIGYSEGRSTYFLDLNQDGFLDAVHARYPATSPAAELPDCSTGCTRVFMGKGNGQFSEVASNVKPYLLYSNPGNPGALTTGKNLADLDGDGLTDIIKVGGQHYETGRVAWRSRGDGNFEQTSFTEVACDVPIDFNGDGRADCLSVGDTSAKTVLQASVGTNRVMKVADFRLQKWTGTALTADPRALAGNTFGISVLDLNSDGREDILRWDDAAPYSALYLSDGDGKFTRSVIHDGITPTRFRHSNGTMDFITGDFTGRGTTEILRLSSGAPTAADTSSTNNLYTRIHSTPPDLLVSVKTGTGLTTTLTYQPLTELDRDTDRRYKSDRFTALQAAAPLVDIQAPIWVVTDMVNDAAVLDANGQMQTVTTKYAYAGLKADSSGRGMAGFREVRREGVSAKGNPLTTITEYLQVHPYMGSPKRTSTRLDTLFGTSGKLLSSGSNVYCDATAPSSMRDAASTTPDAPCICTAATCGMKARIHRPYLLRSKQQGFDLDGSVLPETLTEYTVLPSGDPLTVKATTSATLLGQLRSYVKSTTNEYHLDVVNDTTYRVGQLKSATVTQTVPNLMPSLSTSAGNSPNATKTQGVPPGDWQPPPSLPPGVLSAILDLLLQD</sequence>
<evidence type="ECO:0000256" key="5">
    <source>
        <dbReference type="SAM" id="MobiDB-lite"/>
    </source>
</evidence>
<evidence type="ECO:0000256" key="3">
    <source>
        <dbReference type="ARBA" id="ARBA00022729"/>
    </source>
</evidence>
<proteinExistence type="predicted"/>
<evidence type="ECO:0000256" key="6">
    <source>
        <dbReference type="SAM" id="SignalP"/>
    </source>
</evidence>
<feature type="compositionally biased region" description="Polar residues" evidence="5">
    <location>
        <begin position="1154"/>
        <end position="1173"/>
    </location>
</feature>
<organism evidence="8 9">
    <name type="scientific">Ideonella paludis</name>
    <dbReference type="NCBI Taxonomy" id="1233411"/>
    <lineage>
        <taxon>Bacteria</taxon>
        <taxon>Pseudomonadati</taxon>
        <taxon>Pseudomonadota</taxon>
        <taxon>Betaproteobacteria</taxon>
        <taxon>Burkholderiales</taxon>
        <taxon>Sphaerotilaceae</taxon>
        <taxon>Ideonella</taxon>
    </lineage>
</organism>
<dbReference type="InterPro" id="IPR022045">
    <property type="entry name" value="TcdB_toxin_mid/N"/>
</dbReference>
<dbReference type="InterPro" id="IPR028994">
    <property type="entry name" value="Integrin_alpha_N"/>
</dbReference>
<gene>
    <name evidence="8" type="ORF">KAK11_07240</name>
</gene>
<dbReference type="PANTHER" id="PTHR44103:SF1">
    <property type="entry name" value="PROPROTEIN CONVERTASE P"/>
    <property type="match status" value="1"/>
</dbReference>
<keyword evidence="4" id="KW-0843">Virulence</keyword>
<dbReference type="SUPFAM" id="SSF69318">
    <property type="entry name" value="Integrin alpha N-terminal domain"/>
    <property type="match status" value="1"/>
</dbReference>
<evidence type="ECO:0000313" key="8">
    <source>
        <dbReference type="EMBL" id="MBQ0935114.1"/>
    </source>
</evidence>
<dbReference type="PROSITE" id="PS51257">
    <property type="entry name" value="PROKAR_LIPOPROTEIN"/>
    <property type="match status" value="1"/>
</dbReference>
<dbReference type="EMBL" id="JAGQDG010000002">
    <property type="protein sequence ID" value="MBQ0935114.1"/>
    <property type="molecule type" value="Genomic_DNA"/>
</dbReference>
<dbReference type="Pfam" id="PF13517">
    <property type="entry name" value="FG-GAP_3"/>
    <property type="match status" value="2"/>
</dbReference>
<reference evidence="8 9" key="1">
    <citation type="submission" date="2021-04" db="EMBL/GenBank/DDBJ databases">
        <title>The genome sequence of type strain Ideonella paludis KCTC 32238.</title>
        <authorList>
            <person name="Liu Y."/>
        </authorList>
    </citation>
    <scope>NUCLEOTIDE SEQUENCE [LARGE SCALE GENOMIC DNA]</scope>
    <source>
        <strain evidence="8 9">KCTC 32238</strain>
    </source>
</reference>
<evidence type="ECO:0000256" key="2">
    <source>
        <dbReference type="ARBA" id="ARBA00022525"/>
    </source>
</evidence>
<dbReference type="PANTHER" id="PTHR44103">
    <property type="entry name" value="PROPROTEIN CONVERTASE P"/>
    <property type="match status" value="1"/>
</dbReference>
<evidence type="ECO:0000259" key="7">
    <source>
        <dbReference type="Pfam" id="PF12256"/>
    </source>
</evidence>
<dbReference type="InterPro" id="IPR013517">
    <property type="entry name" value="FG-GAP"/>
</dbReference>
<dbReference type="Proteomes" id="UP000672097">
    <property type="component" value="Unassembled WGS sequence"/>
</dbReference>
<feature type="chain" id="PRO_5045481829" evidence="6">
    <location>
        <begin position="37"/>
        <end position="1201"/>
    </location>
</feature>
<keyword evidence="2" id="KW-0964">Secreted</keyword>
<evidence type="ECO:0000313" key="9">
    <source>
        <dbReference type="Proteomes" id="UP000672097"/>
    </source>
</evidence>
<comment type="caution">
    <text evidence="8">The sequence shown here is derived from an EMBL/GenBank/DDBJ whole genome shotgun (WGS) entry which is preliminary data.</text>
</comment>
<feature type="signal peptide" evidence="6">
    <location>
        <begin position="1"/>
        <end position="36"/>
    </location>
</feature>
<dbReference type="Pfam" id="PF03534">
    <property type="entry name" value="SpvB"/>
    <property type="match status" value="1"/>
</dbReference>
<dbReference type="RefSeq" id="WP_210807691.1">
    <property type="nucleotide sequence ID" value="NZ_JAGQDG010000002.1"/>
</dbReference>
<dbReference type="InterPro" id="IPR003284">
    <property type="entry name" value="Sal_SpvB"/>
</dbReference>
<protein>
    <submittedName>
        <fullName evidence="8">VCBS repeat-containing protein</fullName>
    </submittedName>
</protein>
<feature type="region of interest" description="Disordered" evidence="5">
    <location>
        <begin position="1154"/>
        <end position="1187"/>
    </location>
</feature>
<comment type="subcellular location">
    <subcellularLocation>
        <location evidence="1">Secreted</location>
    </subcellularLocation>
</comment>